<organism evidence="3 4">
    <name type="scientific">Candidatus Avelusimicrobium gallicola</name>
    <dbReference type="NCBI Taxonomy" id="2562704"/>
    <lineage>
        <taxon>Bacteria</taxon>
        <taxon>Pseudomonadati</taxon>
        <taxon>Elusimicrobiota</taxon>
        <taxon>Elusimicrobia</taxon>
        <taxon>Elusimicrobiales</taxon>
        <taxon>Elusimicrobiaceae</taxon>
        <taxon>Candidatus Avelusimicrobium</taxon>
    </lineage>
</organism>
<name>A0A928HFV0_9BACT</name>
<feature type="domain" description="Glycosyltransferase subfamily 4-like N-terminal" evidence="2">
    <location>
        <begin position="12"/>
        <end position="166"/>
    </location>
</feature>
<protein>
    <submittedName>
        <fullName evidence="3">Glycosyltransferase</fullName>
    </submittedName>
</protein>
<comment type="caution">
    <text evidence="3">The sequence shown here is derived from an EMBL/GenBank/DDBJ whole genome shotgun (WGS) entry which is preliminary data.</text>
</comment>
<feature type="domain" description="Glycosyl transferase family 1" evidence="1">
    <location>
        <begin position="175"/>
        <end position="339"/>
    </location>
</feature>
<dbReference type="Pfam" id="PF00534">
    <property type="entry name" value="Glycos_transf_1"/>
    <property type="match status" value="1"/>
</dbReference>
<dbReference type="InterPro" id="IPR050194">
    <property type="entry name" value="Glycosyltransferase_grp1"/>
</dbReference>
<evidence type="ECO:0000313" key="3">
    <source>
        <dbReference type="EMBL" id="MBE6421031.1"/>
    </source>
</evidence>
<evidence type="ECO:0000259" key="1">
    <source>
        <dbReference type="Pfam" id="PF00534"/>
    </source>
</evidence>
<dbReference type="GO" id="GO:0016757">
    <property type="term" value="F:glycosyltransferase activity"/>
    <property type="evidence" value="ECO:0007669"/>
    <property type="project" value="InterPro"/>
</dbReference>
<proteinExistence type="predicted"/>
<dbReference type="EMBL" id="SUVG01000003">
    <property type="protein sequence ID" value="MBE6421031.1"/>
    <property type="molecule type" value="Genomic_DNA"/>
</dbReference>
<evidence type="ECO:0000259" key="2">
    <source>
        <dbReference type="Pfam" id="PF13439"/>
    </source>
</evidence>
<dbReference type="InterPro" id="IPR028098">
    <property type="entry name" value="Glyco_trans_4-like_N"/>
</dbReference>
<dbReference type="AlphaFoldDB" id="A0A928HFV0"/>
<dbReference type="Pfam" id="PF13439">
    <property type="entry name" value="Glyco_transf_4"/>
    <property type="match status" value="1"/>
</dbReference>
<dbReference type="SUPFAM" id="SSF53756">
    <property type="entry name" value="UDP-Glycosyltransferase/glycogen phosphorylase"/>
    <property type="match status" value="1"/>
</dbReference>
<dbReference type="InterPro" id="IPR001296">
    <property type="entry name" value="Glyco_trans_1"/>
</dbReference>
<dbReference type="PANTHER" id="PTHR45947">
    <property type="entry name" value="SULFOQUINOVOSYL TRANSFERASE SQD2"/>
    <property type="match status" value="1"/>
</dbReference>
<sequence>MKILYVITSTDVGGAEKALADLVIETAKENRVQIVCLKKLGPVAEELKQKGIEVISLEMKWYSQRGVIKKIAEIIDTFKPDLVHAMLYRAIEYTRIAIAGKGIKLLTTPHFDLSKKNILLRYTDRMLKDLDTLTVAESFSTAKYLVEKQKYLKNKVFLLPNGVDKEVFFQDKSAREKMRKQYGYSPENIIFISVARLEPVKDPLTLLQSFRNVHRSCPQARLVYVGEGKERKKIEDYIKQSNLEEAVLLAGEQKNISSWLNMADIFILTSVEESLPLSLLEALHVGLPCIVSKVGDMPLWVENGKNGFVCKPGEITLFSCFMSELILDESKREKMSSYSLKLSQRVTYTSQQYQQIYQQVFNNSFHVKTN</sequence>
<evidence type="ECO:0000313" key="4">
    <source>
        <dbReference type="Proteomes" id="UP000725649"/>
    </source>
</evidence>
<dbReference type="PANTHER" id="PTHR45947:SF3">
    <property type="entry name" value="SULFOQUINOVOSYL TRANSFERASE SQD2"/>
    <property type="match status" value="1"/>
</dbReference>
<dbReference type="Proteomes" id="UP000725649">
    <property type="component" value="Unassembled WGS sequence"/>
</dbReference>
<dbReference type="Gene3D" id="3.40.50.2000">
    <property type="entry name" value="Glycogen Phosphorylase B"/>
    <property type="match status" value="2"/>
</dbReference>
<gene>
    <name evidence="3" type="ORF">E7027_02675</name>
</gene>
<accession>A0A928HFV0</accession>
<reference evidence="3" key="1">
    <citation type="submission" date="2019-04" db="EMBL/GenBank/DDBJ databases">
        <title>Evolution of Biomass-Degrading Anaerobic Consortia Revealed by Metagenomics.</title>
        <authorList>
            <person name="Peng X."/>
        </authorList>
    </citation>
    <scope>NUCLEOTIDE SEQUENCE</scope>
    <source>
        <strain evidence="3">SIG66</strain>
    </source>
</reference>